<dbReference type="Proteomes" id="UP000039324">
    <property type="component" value="Unassembled WGS sequence"/>
</dbReference>
<dbReference type="OrthoDB" id="10261375at2759"/>
<keyword evidence="6 12" id="KW-0347">Helicase</keyword>
<reference evidence="18 20" key="2">
    <citation type="submission" date="2018-03" db="EMBL/GenBank/DDBJ databases">
        <authorList>
            <person name="Fogelqvist J."/>
        </authorList>
    </citation>
    <scope>NUCLEOTIDE SEQUENCE [LARGE SCALE GENOMIC DNA]</scope>
</reference>
<dbReference type="InterPro" id="IPR033517">
    <property type="entry name" value="DDX54/DBP10_DEAD-box_helicase"/>
</dbReference>
<dbReference type="GO" id="GO:0005730">
    <property type="term" value="C:nucleolus"/>
    <property type="evidence" value="ECO:0007669"/>
    <property type="project" value="UniProtKB-SubCell"/>
</dbReference>
<feature type="region of interest" description="Disordered" evidence="13">
    <location>
        <begin position="1"/>
        <end position="37"/>
    </location>
</feature>
<dbReference type="PROSITE" id="PS51192">
    <property type="entry name" value="HELICASE_ATP_BIND_1"/>
    <property type="match status" value="1"/>
</dbReference>
<accession>A0A0G4IN42</accession>
<dbReference type="InterPro" id="IPR011545">
    <property type="entry name" value="DEAD/DEAH_box_helicase_dom"/>
</dbReference>
<feature type="region of interest" description="Disordered" evidence="13">
    <location>
        <begin position="653"/>
        <end position="733"/>
    </location>
</feature>
<dbReference type="PANTHER" id="PTHR47959:SF8">
    <property type="entry name" value="RNA HELICASE"/>
    <property type="match status" value="1"/>
</dbReference>
<dbReference type="SMART" id="SM00490">
    <property type="entry name" value="HELICc"/>
    <property type="match status" value="1"/>
</dbReference>
<dbReference type="PANTHER" id="PTHR47959">
    <property type="entry name" value="ATP-DEPENDENT RNA HELICASE RHLE-RELATED"/>
    <property type="match status" value="1"/>
</dbReference>
<feature type="domain" description="DEAD-box RNA helicase Q" evidence="16">
    <location>
        <begin position="32"/>
        <end position="60"/>
    </location>
</feature>
<gene>
    <name evidence="17" type="ORF">PBRA_005255</name>
    <name evidence="18" type="ORF">PLBR_LOCUS1919</name>
</gene>
<evidence type="ECO:0000313" key="19">
    <source>
        <dbReference type="Proteomes" id="UP000039324"/>
    </source>
</evidence>
<evidence type="ECO:0000256" key="5">
    <source>
        <dbReference type="ARBA" id="ARBA00022801"/>
    </source>
</evidence>
<dbReference type="SUPFAM" id="SSF52540">
    <property type="entry name" value="P-loop containing nucleoside triphosphate hydrolases"/>
    <property type="match status" value="2"/>
</dbReference>
<evidence type="ECO:0000259" key="15">
    <source>
        <dbReference type="PROSITE" id="PS51194"/>
    </source>
</evidence>
<evidence type="ECO:0000256" key="1">
    <source>
        <dbReference type="ARBA" id="ARBA00004604"/>
    </source>
</evidence>
<dbReference type="EC" id="3.6.4.13" evidence="3"/>
<protein>
    <recommendedName>
        <fullName evidence="3">RNA helicase</fullName>
        <ecNumber evidence="3">3.6.4.13</ecNumber>
    </recommendedName>
</protein>
<dbReference type="STRING" id="37360.A0A0G4IN42"/>
<dbReference type="GO" id="GO:0016787">
    <property type="term" value="F:hydrolase activity"/>
    <property type="evidence" value="ECO:0007669"/>
    <property type="project" value="UniProtKB-KW"/>
</dbReference>
<dbReference type="InterPro" id="IPR027417">
    <property type="entry name" value="P-loop_NTPase"/>
</dbReference>
<feature type="domain" description="Helicase ATP-binding" evidence="14">
    <location>
        <begin position="63"/>
        <end position="235"/>
    </location>
</feature>
<dbReference type="Proteomes" id="UP000290189">
    <property type="component" value="Unassembled WGS sequence"/>
</dbReference>
<comment type="similarity">
    <text evidence="2">Belongs to the DEAD box helicase family. DDX54/DBP10 subfamily.</text>
</comment>
<sequence length="733" mass="81497">MADNRDVVDSDNDNGAIEHLRNEKSSKKTGKGGFQGMGLSPPVFRAIMKRGYRIPTPIQRKCIPSILSGRDIVAMARTGSGKTAAFLIPILEKLKEHSTTVGARAVIISPTRELTLQTSKYVRELGKFTDLRHCLLLGGDSMEEQFDALASNPDIIIATPGRLCHVAKATNLSLKTCEYVVFDEADRLFEMGFAAQVRQILELMPDTRQTLLFSATMPRMLADFTQAGLNSPQLIRLDAEAQISSSLENNLLAVRPDQKLGAFMYLMRHVIGRTEQTIVFACTRHHVEFLNRILVDEGFEATLIYGAMDAFARKVNLGKFRAGKARILVVTDVAARGLDLPLLDNVINVHFPSSPKLFVHRVGRVARAGRTGRAFSLVEPAEVPYMLDLCLYVGSGEPQVVLDTSAAPSSDTTTGKPCLGAMPVAVDEETEACRRQIARTNDLVSLERVCDRAYKLYCKTKPSASPSSAARAKDPGFCIRSLRQHPLFKSEASAIDDEHQHLLAGIRDFKPKGTVFEIGKQDAVMREMRQVHGAKIERNRQTNGHVDIERRNFRDDQHFIGKNGAMDQDGLEVVLQSEPKRIADLTVEVDGDDAEMMRSMRSIRRWDQKQKKFVRLGQIVDEARNEAGARIKKNERQGGAADPYLKWCSKNKKSIPEAGSSEPSNGPVRGGLLNRVSSRFAANNKNSENNSKPVRSELKSIEEVRKQRKTTAKRSRAAGKPTRKRTGNKRQRR</sequence>
<evidence type="ECO:0000256" key="9">
    <source>
        <dbReference type="ARBA" id="ARBA00023242"/>
    </source>
</evidence>
<feature type="domain" description="Helicase C-terminal" evidence="15">
    <location>
        <begin position="266"/>
        <end position="409"/>
    </location>
</feature>
<comment type="subcellular location">
    <subcellularLocation>
        <location evidence="1">Nucleus</location>
        <location evidence="1">Nucleolus</location>
    </subcellularLocation>
</comment>
<dbReference type="Pfam" id="PF00271">
    <property type="entry name" value="Helicase_C"/>
    <property type="match status" value="1"/>
</dbReference>
<evidence type="ECO:0000259" key="16">
    <source>
        <dbReference type="PROSITE" id="PS51195"/>
    </source>
</evidence>
<dbReference type="GO" id="GO:0005829">
    <property type="term" value="C:cytosol"/>
    <property type="evidence" value="ECO:0007669"/>
    <property type="project" value="TreeGrafter"/>
</dbReference>
<dbReference type="CDD" id="cd17959">
    <property type="entry name" value="DEADc_DDX54"/>
    <property type="match status" value="1"/>
</dbReference>
<dbReference type="EMBL" id="CDSF01000068">
    <property type="protein sequence ID" value="CEO96646.1"/>
    <property type="molecule type" value="Genomic_DNA"/>
</dbReference>
<keyword evidence="8" id="KW-0694">RNA-binding</keyword>
<keyword evidence="4 12" id="KW-0547">Nucleotide-binding</keyword>
<organism evidence="17 19">
    <name type="scientific">Plasmodiophora brassicae</name>
    <name type="common">Clubroot disease agent</name>
    <dbReference type="NCBI Taxonomy" id="37360"/>
    <lineage>
        <taxon>Eukaryota</taxon>
        <taxon>Sar</taxon>
        <taxon>Rhizaria</taxon>
        <taxon>Endomyxa</taxon>
        <taxon>Phytomyxea</taxon>
        <taxon>Plasmodiophorida</taxon>
        <taxon>Plasmodiophoridae</taxon>
        <taxon>Plasmodiophora</taxon>
    </lineage>
</organism>
<dbReference type="Gene3D" id="3.40.50.300">
    <property type="entry name" value="P-loop containing nucleotide triphosphate hydrolases"/>
    <property type="match status" value="2"/>
</dbReference>
<reference evidence="17 19" key="1">
    <citation type="submission" date="2015-02" db="EMBL/GenBank/DDBJ databases">
        <authorList>
            <person name="Chooi Y.-H."/>
        </authorList>
    </citation>
    <scope>NUCLEOTIDE SEQUENCE [LARGE SCALE GENOMIC DNA]</scope>
    <source>
        <strain evidence="17">E3</strain>
    </source>
</reference>
<dbReference type="AlphaFoldDB" id="A0A0G4IN42"/>
<evidence type="ECO:0000256" key="7">
    <source>
        <dbReference type="ARBA" id="ARBA00022840"/>
    </source>
</evidence>
<dbReference type="InterPro" id="IPR000629">
    <property type="entry name" value="RNA-helicase_DEAD-box_CS"/>
</dbReference>
<dbReference type="PROSITE" id="PS51195">
    <property type="entry name" value="Q_MOTIF"/>
    <property type="match status" value="1"/>
</dbReference>
<evidence type="ECO:0000256" key="11">
    <source>
        <dbReference type="PROSITE-ProRule" id="PRU00552"/>
    </source>
</evidence>
<evidence type="ECO:0000256" key="3">
    <source>
        <dbReference type="ARBA" id="ARBA00012552"/>
    </source>
</evidence>
<feature type="compositionally biased region" description="Basic residues" evidence="13">
    <location>
        <begin position="706"/>
        <end position="733"/>
    </location>
</feature>
<feature type="compositionally biased region" description="Low complexity" evidence="13">
    <location>
        <begin position="681"/>
        <end position="692"/>
    </location>
</feature>
<dbReference type="GO" id="GO:0003724">
    <property type="term" value="F:RNA helicase activity"/>
    <property type="evidence" value="ECO:0007669"/>
    <property type="project" value="UniProtKB-EC"/>
</dbReference>
<proteinExistence type="inferred from homology"/>
<dbReference type="GO" id="GO:0005524">
    <property type="term" value="F:ATP binding"/>
    <property type="evidence" value="ECO:0007669"/>
    <property type="project" value="UniProtKB-KW"/>
</dbReference>
<evidence type="ECO:0000256" key="2">
    <source>
        <dbReference type="ARBA" id="ARBA00010379"/>
    </source>
</evidence>
<evidence type="ECO:0000256" key="10">
    <source>
        <dbReference type="ARBA" id="ARBA00047984"/>
    </source>
</evidence>
<geneLocation type="mitochondrion" evidence="18"/>
<keyword evidence="9" id="KW-0539">Nucleus</keyword>
<dbReference type="InterPro" id="IPR014001">
    <property type="entry name" value="Helicase_ATP-bd"/>
</dbReference>
<dbReference type="CDD" id="cd18787">
    <property type="entry name" value="SF2_C_DEAD"/>
    <property type="match status" value="1"/>
</dbReference>
<dbReference type="GO" id="GO:0003723">
    <property type="term" value="F:RNA binding"/>
    <property type="evidence" value="ECO:0007669"/>
    <property type="project" value="UniProtKB-KW"/>
</dbReference>
<dbReference type="InterPro" id="IPR001650">
    <property type="entry name" value="Helicase_C-like"/>
</dbReference>
<keyword evidence="18" id="KW-0496">Mitochondrion</keyword>
<dbReference type="InterPro" id="IPR050079">
    <property type="entry name" value="DEAD_box_RNA_helicase"/>
</dbReference>
<dbReference type="SMART" id="SM01123">
    <property type="entry name" value="DBP10CT"/>
    <property type="match status" value="1"/>
</dbReference>
<dbReference type="EMBL" id="OVEO01000003">
    <property type="protein sequence ID" value="SPQ94704.1"/>
    <property type="molecule type" value="Genomic_DNA"/>
</dbReference>
<evidence type="ECO:0000256" key="8">
    <source>
        <dbReference type="ARBA" id="ARBA00022884"/>
    </source>
</evidence>
<dbReference type="InterPro" id="IPR014014">
    <property type="entry name" value="RNA_helicase_DEAD_Q_motif"/>
</dbReference>
<dbReference type="Pfam" id="PF00270">
    <property type="entry name" value="DEAD"/>
    <property type="match status" value="1"/>
</dbReference>
<evidence type="ECO:0000313" key="20">
    <source>
        <dbReference type="Proteomes" id="UP000290189"/>
    </source>
</evidence>
<dbReference type="FunFam" id="3.40.50.300:FF:000865">
    <property type="entry name" value="ATP-dependent RNA helicase DDX54"/>
    <property type="match status" value="1"/>
</dbReference>
<keyword evidence="7 12" id="KW-0067">ATP-binding</keyword>
<feature type="short sequence motif" description="Q motif" evidence="11">
    <location>
        <begin position="32"/>
        <end position="60"/>
    </location>
</feature>
<comment type="catalytic activity">
    <reaction evidence="10">
        <text>ATP + H2O = ADP + phosphate + H(+)</text>
        <dbReference type="Rhea" id="RHEA:13065"/>
        <dbReference type="ChEBI" id="CHEBI:15377"/>
        <dbReference type="ChEBI" id="CHEBI:15378"/>
        <dbReference type="ChEBI" id="CHEBI:30616"/>
        <dbReference type="ChEBI" id="CHEBI:43474"/>
        <dbReference type="ChEBI" id="CHEBI:456216"/>
        <dbReference type="EC" id="3.6.4.13"/>
    </reaction>
</comment>
<evidence type="ECO:0000313" key="17">
    <source>
        <dbReference type="EMBL" id="CEO96646.1"/>
    </source>
</evidence>
<evidence type="ECO:0000256" key="12">
    <source>
        <dbReference type="RuleBase" id="RU000492"/>
    </source>
</evidence>
<dbReference type="PROSITE" id="PS00039">
    <property type="entry name" value="DEAD_ATP_HELICASE"/>
    <property type="match status" value="1"/>
</dbReference>
<dbReference type="PROSITE" id="PS51194">
    <property type="entry name" value="HELICASE_CTER"/>
    <property type="match status" value="1"/>
</dbReference>
<evidence type="ECO:0000313" key="18">
    <source>
        <dbReference type="EMBL" id="SPQ94704.1"/>
    </source>
</evidence>
<evidence type="ECO:0000256" key="4">
    <source>
        <dbReference type="ARBA" id="ARBA00022741"/>
    </source>
</evidence>
<evidence type="ECO:0000256" key="6">
    <source>
        <dbReference type="ARBA" id="ARBA00022806"/>
    </source>
</evidence>
<keyword evidence="5 12" id="KW-0378">Hydrolase</keyword>
<evidence type="ECO:0000259" key="14">
    <source>
        <dbReference type="PROSITE" id="PS51192"/>
    </source>
</evidence>
<dbReference type="SMART" id="SM00487">
    <property type="entry name" value="DEXDc"/>
    <property type="match status" value="1"/>
</dbReference>
<evidence type="ECO:0000256" key="13">
    <source>
        <dbReference type="SAM" id="MobiDB-lite"/>
    </source>
</evidence>
<dbReference type="InterPro" id="IPR012541">
    <property type="entry name" value="DBP10_C"/>
</dbReference>
<feature type="compositionally biased region" description="Basic and acidic residues" evidence="13">
    <location>
        <begin position="694"/>
        <end position="705"/>
    </location>
</feature>
<feature type="compositionally biased region" description="Basic and acidic residues" evidence="13">
    <location>
        <begin position="16"/>
        <end position="26"/>
    </location>
</feature>
<name>A0A0G4IN42_PLABS</name>
<keyword evidence="19" id="KW-1185">Reference proteome</keyword>